<proteinExistence type="predicted"/>
<dbReference type="EMBL" id="CM042882">
    <property type="protein sequence ID" value="KAI4379597.1"/>
    <property type="molecule type" value="Genomic_DNA"/>
</dbReference>
<evidence type="ECO:0000313" key="1">
    <source>
        <dbReference type="EMBL" id="KAI4379597.1"/>
    </source>
</evidence>
<protein>
    <submittedName>
        <fullName evidence="1">Uncharacterized protein</fullName>
    </submittedName>
</protein>
<evidence type="ECO:0000313" key="2">
    <source>
        <dbReference type="Proteomes" id="UP001057402"/>
    </source>
</evidence>
<comment type="caution">
    <text evidence="1">The sequence shown here is derived from an EMBL/GenBank/DDBJ whole genome shotgun (WGS) entry which is preliminary data.</text>
</comment>
<gene>
    <name evidence="1" type="ORF">MLD38_005875</name>
</gene>
<organism evidence="1 2">
    <name type="scientific">Melastoma candidum</name>
    <dbReference type="NCBI Taxonomy" id="119954"/>
    <lineage>
        <taxon>Eukaryota</taxon>
        <taxon>Viridiplantae</taxon>
        <taxon>Streptophyta</taxon>
        <taxon>Embryophyta</taxon>
        <taxon>Tracheophyta</taxon>
        <taxon>Spermatophyta</taxon>
        <taxon>Magnoliopsida</taxon>
        <taxon>eudicotyledons</taxon>
        <taxon>Gunneridae</taxon>
        <taxon>Pentapetalae</taxon>
        <taxon>rosids</taxon>
        <taxon>malvids</taxon>
        <taxon>Myrtales</taxon>
        <taxon>Melastomataceae</taxon>
        <taxon>Melastomatoideae</taxon>
        <taxon>Melastomateae</taxon>
        <taxon>Melastoma</taxon>
    </lineage>
</organism>
<accession>A0ACB9RUI5</accession>
<name>A0ACB9RUI5_9MYRT</name>
<keyword evidence="2" id="KW-1185">Reference proteome</keyword>
<dbReference type="Proteomes" id="UP001057402">
    <property type="component" value="Chromosome 3"/>
</dbReference>
<reference evidence="2" key="1">
    <citation type="journal article" date="2023" name="Front. Plant Sci.">
        <title>Chromosomal-level genome assembly of Melastoma candidum provides insights into trichome evolution.</title>
        <authorList>
            <person name="Zhong Y."/>
            <person name="Wu W."/>
            <person name="Sun C."/>
            <person name="Zou P."/>
            <person name="Liu Y."/>
            <person name="Dai S."/>
            <person name="Zhou R."/>
        </authorList>
    </citation>
    <scope>NUCLEOTIDE SEQUENCE [LARGE SCALE GENOMIC DNA]</scope>
</reference>
<sequence>MVEDHNDLSFRSMIMAKELMVLGCRNKYGKVPTFNLLRRKGPMVVAKEMVRVEGLKDYNLKNCCNGLFYFELYDRVRIQSAVFNPSTGEFLKLPEATQWLS</sequence>